<evidence type="ECO:0000313" key="4">
    <source>
        <dbReference type="Proteomes" id="UP000779233"/>
    </source>
</evidence>
<feature type="domain" description="Plasmodium RESA N-terminal" evidence="2">
    <location>
        <begin position="243"/>
        <end position="365"/>
    </location>
</feature>
<dbReference type="NCBIfam" id="TIGR01639">
    <property type="entry name" value="P_fal_TIGR01639"/>
    <property type="match status" value="1"/>
</dbReference>
<dbReference type="InterPro" id="IPR019111">
    <property type="entry name" value="PRESA_N"/>
</dbReference>
<comment type="caution">
    <text evidence="3">The sequence shown here is derived from an EMBL/GenBank/DDBJ whole genome shotgun (WGS) entry which is preliminary data.</text>
</comment>
<name>A0A8S4HJI2_PLAVI</name>
<protein>
    <submittedName>
        <fullName evidence="3">(malaria parasite P. vivax) hypothetical protein</fullName>
    </submittedName>
</protein>
<accession>A0A8S4HJI2</accession>
<dbReference type="VEuPathDB" id="PlasmoDB:PVPAM_050040300"/>
<dbReference type="Gene3D" id="6.10.280.180">
    <property type="entry name" value="Plasmodium RESA, N-terminal helical domain"/>
    <property type="match status" value="1"/>
</dbReference>
<dbReference type="PANTHER" id="PTHR36193:SF23">
    <property type="entry name" value="PHISTB DOMAIN-CONTAINING RESA-LIKE PROTEIN 1"/>
    <property type="match status" value="1"/>
</dbReference>
<feature type="compositionally biased region" description="Low complexity" evidence="1">
    <location>
        <begin position="165"/>
        <end position="190"/>
    </location>
</feature>
<dbReference type="Pfam" id="PF09687">
    <property type="entry name" value="PRESAN"/>
    <property type="match status" value="1"/>
</dbReference>
<evidence type="ECO:0000256" key="1">
    <source>
        <dbReference type="SAM" id="MobiDB-lite"/>
    </source>
</evidence>
<dbReference type="AlphaFoldDB" id="A0A8S4HJI2"/>
<reference evidence="3" key="1">
    <citation type="submission" date="2021-09" db="EMBL/GenBank/DDBJ databases">
        <authorList>
            <consortium name="Pathogen Informatics"/>
        </authorList>
    </citation>
    <scope>NUCLEOTIDE SEQUENCE</scope>
    <source>
        <strain evidence="3">PvW1</strain>
    </source>
</reference>
<sequence>MSYSSSESLFVRPKIYHDQGRHVQTFYDDDVESFVERGGNRRNMRSGGGSVYGSEYGSEYGCEYGSGIGSGIDRGRGSKNVLSKFFTLSLFSSLLSSSPSKSIMGIPNPPQHQINAHHNYSRGNGRRSSYLRMVDHLKNVRGVNGTDAALGGSYSDLSSVVSSNEGSSESIDLGSEISSDSGSESTGNLSDGSLADIEIGEEVFEDSILTSSNYEKIKSLKYDKVIEDDEVPFGCKDSDFTANMTKEDIIESIKNLSDPVPFKDMFIVYNSFHENERKKFKMMQNVLKNFLENVAKKKHLRESYVKDAWTHISSYMTQELLRKDFVDFKSLYELLENGECSLDEYVHFIKTKKSSWNFFLSDMEDTGRDMIYDYVTRRPSKRREQSLL</sequence>
<dbReference type="Proteomes" id="UP000779233">
    <property type="component" value="Unassembled WGS sequence"/>
</dbReference>
<evidence type="ECO:0000259" key="2">
    <source>
        <dbReference type="Pfam" id="PF09687"/>
    </source>
</evidence>
<gene>
    <name evidence="3" type="ORF">PVW1_050037800</name>
</gene>
<evidence type="ECO:0000313" key="3">
    <source>
        <dbReference type="EMBL" id="CAG9480013.1"/>
    </source>
</evidence>
<dbReference type="InterPro" id="IPR006526">
    <property type="entry name" value="Export_prot_PHISTa/b/c"/>
</dbReference>
<dbReference type="InterPro" id="IPR044885">
    <property type="entry name" value="PRESA_N_sf"/>
</dbReference>
<organism evidence="3 4">
    <name type="scientific">Plasmodium vivax</name>
    <name type="common">malaria parasite P. vivax</name>
    <dbReference type="NCBI Taxonomy" id="5855"/>
    <lineage>
        <taxon>Eukaryota</taxon>
        <taxon>Sar</taxon>
        <taxon>Alveolata</taxon>
        <taxon>Apicomplexa</taxon>
        <taxon>Aconoidasida</taxon>
        <taxon>Haemosporida</taxon>
        <taxon>Plasmodiidae</taxon>
        <taxon>Plasmodium</taxon>
        <taxon>Plasmodium (Plasmodium)</taxon>
    </lineage>
</organism>
<dbReference type="EMBL" id="CAJZCX010000010">
    <property type="protein sequence ID" value="CAG9480013.1"/>
    <property type="molecule type" value="Genomic_DNA"/>
</dbReference>
<feature type="region of interest" description="Disordered" evidence="1">
    <location>
        <begin position="165"/>
        <end position="192"/>
    </location>
</feature>
<dbReference type="PANTHER" id="PTHR36193">
    <property type="entry name" value="PHISTB DOMAIN-CONTAINING RESA-LIKE PROTEIN 1"/>
    <property type="match status" value="1"/>
</dbReference>
<proteinExistence type="predicted"/>